<dbReference type="Pfam" id="PF01576">
    <property type="entry name" value="Myosin_tail_1"/>
    <property type="match status" value="1"/>
</dbReference>
<organism evidence="17 18">
    <name type="scientific">Poecilia formosa</name>
    <name type="common">Amazon molly</name>
    <name type="synonym">Limia formosa</name>
    <dbReference type="NCBI Taxonomy" id="48698"/>
    <lineage>
        <taxon>Eukaryota</taxon>
        <taxon>Metazoa</taxon>
        <taxon>Chordata</taxon>
        <taxon>Craniata</taxon>
        <taxon>Vertebrata</taxon>
        <taxon>Euteleostomi</taxon>
        <taxon>Actinopterygii</taxon>
        <taxon>Neopterygii</taxon>
        <taxon>Teleostei</taxon>
        <taxon>Neoteleostei</taxon>
        <taxon>Acanthomorphata</taxon>
        <taxon>Ovalentaria</taxon>
        <taxon>Atherinomorphae</taxon>
        <taxon>Cyprinodontiformes</taxon>
        <taxon>Poeciliidae</taxon>
        <taxon>Poeciliinae</taxon>
        <taxon>Poecilia</taxon>
    </lineage>
</organism>
<dbReference type="PRINTS" id="PR00193">
    <property type="entry name" value="MYOSINHEAVY"/>
</dbReference>
<keyword evidence="18" id="KW-1185">Reference proteome</keyword>
<evidence type="ECO:0000259" key="15">
    <source>
        <dbReference type="PROSITE" id="PS51456"/>
    </source>
</evidence>
<dbReference type="Ensembl" id="ENSPFOT00000018543.2">
    <property type="protein sequence ID" value="ENSPFOP00000018521.1"/>
    <property type="gene ID" value="ENSPFOG00000018365.2"/>
</dbReference>
<comment type="similarity">
    <text evidence="2 12">Belongs to the TRAFAC class myosin-kinesin ATPase superfamily. Myosin family.</text>
</comment>
<keyword evidence="11 12" id="KW-0009">Actin-binding</keyword>
<reference evidence="17" key="3">
    <citation type="submission" date="2025-09" db="UniProtKB">
        <authorList>
            <consortium name="Ensembl"/>
        </authorList>
    </citation>
    <scope>IDENTIFICATION</scope>
</reference>
<feature type="compositionally biased region" description="Basic and acidic residues" evidence="14">
    <location>
        <begin position="1723"/>
        <end position="1735"/>
    </location>
</feature>
<evidence type="ECO:0000256" key="11">
    <source>
        <dbReference type="ARBA" id="ARBA00023203"/>
    </source>
</evidence>
<dbReference type="FunFam" id="1.20.5.370:FF:000001">
    <property type="entry name" value="Myosin heavy chain"/>
    <property type="match status" value="1"/>
</dbReference>
<dbReference type="PROSITE" id="PS51456">
    <property type="entry name" value="MYOSIN_MOTOR"/>
    <property type="match status" value="1"/>
</dbReference>
<accession>A0A087YKG8</accession>
<feature type="domain" description="Myosin motor" evidence="15">
    <location>
        <begin position="86"/>
        <end position="782"/>
    </location>
</feature>
<dbReference type="GO" id="GO:0016460">
    <property type="term" value="C:myosin II complex"/>
    <property type="evidence" value="ECO:0007669"/>
    <property type="project" value="TreeGrafter"/>
</dbReference>
<keyword evidence="4" id="KW-0963">Cytoplasm</keyword>
<dbReference type="FunFam" id="1.20.5.370:FF:000003">
    <property type="entry name" value="Myosin heavy chain"/>
    <property type="match status" value="1"/>
</dbReference>
<feature type="region of interest" description="Disordered" evidence="14">
    <location>
        <begin position="1723"/>
        <end position="1758"/>
    </location>
</feature>
<dbReference type="Gene3D" id="1.20.5.4820">
    <property type="match status" value="1"/>
</dbReference>
<proteinExistence type="inferred from homology"/>
<dbReference type="OMA" id="TWDWFLL"/>
<dbReference type="InterPro" id="IPR004009">
    <property type="entry name" value="SH3_Myosin"/>
</dbReference>
<name>A0A087YKG8_POEFO</name>
<evidence type="ECO:0000256" key="5">
    <source>
        <dbReference type="ARBA" id="ARBA00022741"/>
    </source>
</evidence>
<dbReference type="Pfam" id="PF00063">
    <property type="entry name" value="Myosin_head"/>
    <property type="match status" value="1"/>
</dbReference>
<dbReference type="InterPro" id="IPR014751">
    <property type="entry name" value="XRCC4-like_C"/>
</dbReference>
<dbReference type="PANTHER" id="PTHR45615:SF44">
    <property type="entry name" value="MYOSIN HEAVY CHAIN 4-RELATED"/>
    <property type="match status" value="1"/>
</dbReference>
<dbReference type="CDD" id="cd01377">
    <property type="entry name" value="MYSc_class_II"/>
    <property type="match status" value="1"/>
</dbReference>
<dbReference type="InterPro" id="IPR027417">
    <property type="entry name" value="P-loop_NTPase"/>
</dbReference>
<evidence type="ECO:0000256" key="2">
    <source>
        <dbReference type="ARBA" id="ARBA00008314"/>
    </source>
</evidence>
<keyword evidence="6 12" id="KW-0067">ATP-binding</keyword>
<dbReference type="GO" id="GO:0005524">
    <property type="term" value="F:ATP binding"/>
    <property type="evidence" value="ECO:0007669"/>
    <property type="project" value="UniProtKB-UniRule"/>
</dbReference>
<dbReference type="Gene3D" id="1.10.10.820">
    <property type="match status" value="1"/>
</dbReference>
<feature type="compositionally biased region" description="Basic and acidic residues" evidence="14">
    <location>
        <begin position="1746"/>
        <end position="1758"/>
    </location>
</feature>
<dbReference type="SUPFAM" id="SSF90257">
    <property type="entry name" value="Myosin rod fragments"/>
    <property type="match status" value="4"/>
</dbReference>
<sequence length="1758" mass="201566">MSGDAEMECFGQAAIYLRKPEKERLEAQNIPFDAKSAYFVSEPSEMYLKGKLVKREGGKATVETLTGKSITVKEDEIFPMNPPKFDKIEDMAMMTHLNEPAVLYNLKERYAAWMIYTYSGLFCVTVNPYKWLPVYDAVVVAGYRGKKRIEAPPHIFSISDNAYQFMLQDRENQSILITGESGAGKTVNTKRVIQYFATIAVAGGKKSEPVPGKMQGSLEDQIIAANPLLEAYGNAKTVRNDNSSRFGKFIRIHFGSTGKLASADIETYLLEKSRVTFQLSAERSYHIFYQLTTGHKPELIEALLITTNPYDYPMVSQGEISVKSIDDIEEFIATDTAIDILGFTAEEKANIYKLTGAVMHHGNMKFKQKQREEQAEPDGTEVVADKIAYLMGLNSADLLKALCYPRVKVGNEFVTKGQTVPQVNNAVSALCKSVYEKMFLWMVVRINEMLDTRQPRSFFIGVLDIAGFEIFDFNSLEQLCINFTNEKLQQFFNHHMFVLEQEEYKKEGIEWEFIDFGMDLAACIELIEKPLGIFSMLEEECIVPKATDMTFKSKLYDQHLGKSAPFQKPKPVKGKPEAHFSLVHYAGTVDYNVVGWLEKNKDPLNDTVVQLYQKSSCKLLAHLYASHAAADAEGGGGKKGGKKKGGSFQTVSALFRENLGKLMTNLRSTHPHFVRCLIPNESKTPGLMENHLVIHQLRCNGVLEGIRICRKGFPSRILYGDFKQRYKVLNASVIPEGQFIDNKKASEKLLGSIDVDHTQYKFGHTKVFFKAGLLGLLEEMRDEKLAILVTMTQAVCRGFLMRREFVKMMERRDAIFTIQYNIRAFMNVKTWPWMKLYFKIKPLLKSAELLILSLHQLEGSLEQEKKLRMDLERAKRKLEGDLKLAQETIMDLENDKQQSEEKIKKKDFETSQLLSKIEDEQVLGVQLQKKIKELQARIEELEEEIEAERAARAKVEKQRADLSRELEEISERLEEAGGATAVQIEMNKKREAEFQKLRRDLEEATLQHEATAASLRKKQADSVAELGEQIDNLQRVKQKLEKEKSEYKMEIDDLSSNMESIAKAKGNLEKMCRSLEDQLSEVKTKNEENMRQLNDIGLQRARLQTENGEISRQLEEKDALISQLTRSKQAFTQQIEEFKRRIEEEVKAKNALAHAVQSSRHDCDLLREQYEEEQEAKAELQRAMSKANSEVAQWRTKYETDAIQRTEELEEAKKKLAQRLQDAEESIEAVNAKCASLEKTKQRLQGEVEDLMIDVERANALAANLDKKQRNFDKVLAEWKQKYEESQAELEGAQKEARSMSTELFKMKNSYEEALDHLETLKRENKNLQQEISDLTEQISETGKNIHELEKSKKVVETEKTELQTSLEEAEATLEHEESKILRVQLELTQVKSEIDRKLAEKDEEIEQIKRNSQRVMESMQSTLDAEVRSRNDALRIKKKMEGDLNEMEIQLSHANRQAAEAQKQLRNVQGQLKDAQLHLDEALRGQDDMREQVAMVERRNNLMVAEIEELRAALEQTERSRKVAEQELVDASERVTLLHSQNTSLINTKKKLEADFIQVQGEVEDAIQEARNAEEKAKKAITDAAMMAEELKKEQDTSAHLERMKKNLEVTVKDLQHRLDEAENLAMKGGKKQLQKLEARVRELESEVDAEVRRSADAIKGVRKYERRVKELTYQTEEDKKNIARLQDLVDKLQLKVKSYKRQAEEAEEQANAHLTRYRKVQHEMEEAQERADIAESQVNKLRAKSREIGKAKDSEE</sequence>
<dbReference type="FunFam" id="1.20.5.370:FF:000008">
    <property type="entry name" value="Myosin heavy chain"/>
    <property type="match status" value="1"/>
</dbReference>
<dbReference type="InterPro" id="IPR002928">
    <property type="entry name" value="Myosin_tail"/>
</dbReference>
<evidence type="ECO:0000256" key="1">
    <source>
        <dbReference type="ARBA" id="ARBA00004657"/>
    </source>
</evidence>
<reference evidence="17" key="2">
    <citation type="submission" date="2025-08" db="UniProtKB">
        <authorList>
            <consortium name="Ensembl"/>
        </authorList>
    </citation>
    <scope>IDENTIFICATION</scope>
</reference>
<evidence type="ECO:0000256" key="9">
    <source>
        <dbReference type="ARBA" id="ARBA00023175"/>
    </source>
</evidence>
<dbReference type="InterPro" id="IPR008989">
    <property type="entry name" value="Myosin_S1_N"/>
</dbReference>
<keyword evidence="7 13" id="KW-0175">Coiled coil</keyword>
<dbReference type="GO" id="GO:0030016">
    <property type="term" value="C:myofibril"/>
    <property type="evidence" value="ECO:0007669"/>
    <property type="project" value="UniProtKB-SubCell"/>
</dbReference>
<dbReference type="FunFam" id="1.10.10.820:FF:000001">
    <property type="entry name" value="Myosin heavy chain"/>
    <property type="match status" value="1"/>
</dbReference>
<keyword evidence="8 12" id="KW-0518">Myosin</keyword>
<dbReference type="FunFam" id="1.20.5.340:FF:000003">
    <property type="entry name" value="Myosin heavy chain"/>
    <property type="match status" value="1"/>
</dbReference>
<dbReference type="EMBL" id="AYCK01000446">
    <property type="status" value="NOT_ANNOTATED_CDS"/>
    <property type="molecule type" value="Genomic_DNA"/>
</dbReference>
<evidence type="ECO:0000259" key="16">
    <source>
        <dbReference type="PROSITE" id="PS51844"/>
    </source>
</evidence>
<evidence type="ECO:0000256" key="13">
    <source>
        <dbReference type="SAM" id="Coils"/>
    </source>
</evidence>
<dbReference type="PROSITE" id="PS51844">
    <property type="entry name" value="SH3_LIKE"/>
    <property type="match status" value="1"/>
</dbReference>
<evidence type="ECO:0000256" key="4">
    <source>
        <dbReference type="ARBA" id="ARBA00022490"/>
    </source>
</evidence>
<dbReference type="FunFam" id="3.40.850.10:FF:000024">
    <property type="entry name" value="Myosin heavy chain, isoform J"/>
    <property type="match status" value="1"/>
</dbReference>
<dbReference type="GO" id="GO:0032982">
    <property type="term" value="C:myosin filament"/>
    <property type="evidence" value="ECO:0007669"/>
    <property type="project" value="UniProtKB-KW"/>
</dbReference>
<evidence type="ECO:0000256" key="7">
    <source>
        <dbReference type="ARBA" id="ARBA00023054"/>
    </source>
</evidence>
<dbReference type="FunFam" id="1.20.58.530:FF:000001">
    <property type="entry name" value="Myosin heavy chain"/>
    <property type="match status" value="1"/>
</dbReference>
<evidence type="ECO:0000256" key="3">
    <source>
        <dbReference type="ARBA" id="ARBA00022433"/>
    </source>
</evidence>
<evidence type="ECO:0000313" key="17">
    <source>
        <dbReference type="Ensembl" id="ENSPFOP00000018521.1"/>
    </source>
</evidence>
<keyword evidence="3" id="KW-0787">Thick filament</keyword>
<keyword evidence="5 12" id="KW-0547">Nucleotide-binding</keyword>
<feature type="coiled-coil region" evidence="13">
    <location>
        <begin position="854"/>
        <end position="1092"/>
    </location>
</feature>
<dbReference type="PANTHER" id="PTHR45615">
    <property type="entry name" value="MYOSIN HEAVY CHAIN, NON-MUSCLE"/>
    <property type="match status" value="1"/>
</dbReference>
<dbReference type="FunFam" id="1.20.5.4820:FF:000001">
    <property type="entry name" value="Myosin heavy chain"/>
    <property type="match status" value="1"/>
</dbReference>
<dbReference type="InterPro" id="IPR036961">
    <property type="entry name" value="Kinesin_motor_dom_sf"/>
</dbReference>
<dbReference type="FunFam" id="1.20.5.340:FF:000013">
    <property type="entry name" value="Myosin heavy chain"/>
    <property type="match status" value="1"/>
</dbReference>
<keyword evidence="10" id="KW-0514">Muscle protein</keyword>
<dbReference type="FunFam" id="1.20.5.370:FF:000002">
    <property type="entry name" value="Myosin heavy chain"/>
    <property type="match status" value="1"/>
</dbReference>
<dbReference type="Gene3D" id="3.40.850.10">
    <property type="entry name" value="Kinesin motor domain"/>
    <property type="match status" value="1"/>
</dbReference>
<dbReference type="eggNOG" id="KOG0161">
    <property type="taxonomic scope" value="Eukaryota"/>
</dbReference>
<dbReference type="STRING" id="48698.ENSPFOP00000018521"/>
<dbReference type="Proteomes" id="UP000028760">
    <property type="component" value="Unassembled WGS sequence"/>
</dbReference>
<dbReference type="Gene3D" id="1.20.120.720">
    <property type="entry name" value="Myosin VI head, motor domain, U50 subdomain"/>
    <property type="match status" value="1"/>
</dbReference>
<evidence type="ECO:0000256" key="8">
    <source>
        <dbReference type="ARBA" id="ARBA00023123"/>
    </source>
</evidence>
<dbReference type="GO" id="GO:0051015">
    <property type="term" value="F:actin filament binding"/>
    <property type="evidence" value="ECO:0007669"/>
    <property type="project" value="InterPro"/>
</dbReference>
<protein>
    <submittedName>
        <fullName evidence="17">Uncharacterized protein</fullName>
    </submittedName>
</protein>
<dbReference type="FunFam" id="2.30.30.360:FF:000001">
    <property type="entry name" value="Myosin heavy chain"/>
    <property type="match status" value="1"/>
</dbReference>
<dbReference type="Gene3D" id="1.20.5.370">
    <property type="match status" value="4"/>
</dbReference>
<dbReference type="SMART" id="SM00242">
    <property type="entry name" value="MYSc"/>
    <property type="match status" value="1"/>
</dbReference>
<dbReference type="Gene3D" id="1.20.5.340">
    <property type="match status" value="3"/>
</dbReference>
<feature type="binding site" evidence="12">
    <location>
        <begin position="179"/>
        <end position="186"/>
    </location>
    <ligand>
        <name>ATP</name>
        <dbReference type="ChEBI" id="CHEBI:30616"/>
    </ligand>
</feature>
<comment type="subcellular location">
    <subcellularLocation>
        <location evidence="1">Cytoplasm</location>
        <location evidence="1">Myofibril</location>
    </subcellularLocation>
</comment>
<dbReference type="Gene3D" id="6.10.250.2420">
    <property type="match status" value="1"/>
</dbReference>
<dbReference type="Gene3D" id="1.20.58.530">
    <property type="match status" value="1"/>
</dbReference>
<evidence type="ECO:0000313" key="18">
    <source>
        <dbReference type="Proteomes" id="UP000028760"/>
    </source>
</evidence>
<evidence type="ECO:0000256" key="14">
    <source>
        <dbReference type="SAM" id="MobiDB-lite"/>
    </source>
</evidence>
<dbReference type="FunFam" id="1.20.120.720:FF:000001">
    <property type="entry name" value="Myosin heavy chain, muscle"/>
    <property type="match status" value="1"/>
</dbReference>
<evidence type="ECO:0000256" key="10">
    <source>
        <dbReference type="ARBA" id="ARBA00023179"/>
    </source>
</evidence>
<dbReference type="GO" id="GO:0000146">
    <property type="term" value="F:microfilament motor activity"/>
    <property type="evidence" value="ECO:0007669"/>
    <property type="project" value="TreeGrafter"/>
</dbReference>
<dbReference type="FunFam" id="1.20.5.370:FF:000007">
    <property type="entry name" value="Myosin heavy chain"/>
    <property type="match status" value="1"/>
</dbReference>
<dbReference type="SUPFAM" id="SSF57997">
    <property type="entry name" value="Tropomyosin"/>
    <property type="match status" value="1"/>
</dbReference>
<dbReference type="EMBL" id="AYCK01000445">
    <property type="status" value="NOT_ANNOTATED_CDS"/>
    <property type="molecule type" value="Genomic_DNA"/>
</dbReference>
<dbReference type="FunFam" id="1.20.5.340:FF:000006">
    <property type="entry name" value="Myosin heavy chain"/>
    <property type="match status" value="1"/>
</dbReference>
<dbReference type="PROSITE" id="PS50096">
    <property type="entry name" value="IQ"/>
    <property type="match status" value="1"/>
</dbReference>
<feature type="domain" description="Myosin N-terminal SH3-like" evidence="16">
    <location>
        <begin position="33"/>
        <end position="82"/>
    </location>
</feature>
<dbReference type="SUPFAM" id="SSF52540">
    <property type="entry name" value="P-loop containing nucleoside triphosphate hydrolases"/>
    <property type="match status" value="1"/>
</dbReference>
<keyword evidence="9 12" id="KW-0505">Motor protein</keyword>
<dbReference type="Gene3D" id="2.30.30.360">
    <property type="entry name" value="Myosin S1 fragment, N-terminal"/>
    <property type="match status" value="1"/>
</dbReference>
<evidence type="ECO:0000256" key="12">
    <source>
        <dbReference type="PROSITE-ProRule" id="PRU00782"/>
    </source>
</evidence>
<reference evidence="18" key="1">
    <citation type="submission" date="2013-10" db="EMBL/GenBank/DDBJ databases">
        <authorList>
            <person name="Schartl M."/>
            <person name="Warren W."/>
        </authorList>
    </citation>
    <scope>NUCLEOTIDE SEQUENCE [LARGE SCALE GENOMIC DNA]</scope>
    <source>
        <strain evidence="18">female</strain>
    </source>
</reference>
<dbReference type="Pfam" id="PF02736">
    <property type="entry name" value="Myosin_N"/>
    <property type="match status" value="1"/>
</dbReference>
<dbReference type="InterPro" id="IPR001609">
    <property type="entry name" value="Myosin_head_motor_dom-like"/>
</dbReference>
<dbReference type="GeneTree" id="ENSGT00940000162888"/>
<evidence type="ECO:0000256" key="6">
    <source>
        <dbReference type="ARBA" id="ARBA00022840"/>
    </source>
</evidence>
<feature type="region of interest" description="Actin-binding" evidence="12">
    <location>
        <begin position="659"/>
        <end position="681"/>
    </location>
</feature>